<evidence type="ECO:0000313" key="3">
    <source>
        <dbReference type="Proteomes" id="UP000604765"/>
    </source>
</evidence>
<gene>
    <name evidence="2" type="ORF">YK48G_18860</name>
</gene>
<keyword evidence="1" id="KW-0732">Signal</keyword>
<dbReference type="Proteomes" id="UP000604765">
    <property type="component" value="Unassembled WGS sequence"/>
</dbReference>
<evidence type="ECO:0000313" key="2">
    <source>
        <dbReference type="EMBL" id="GHP14461.1"/>
    </source>
</evidence>
<accession>A0ABQ3W202</accession>
<dbReference type="RefSeq" id="WP_203630457.1">
    <property type="nucleotide sequence ID" value="NZ_BNJR01000016.1"/>
</dbReference>
<name>A0ABQ3W202_9LACO</name>
<proteinExistence type="predicted"/>
<keyword evidence="3" id="KW-1185">Reference proteome</keyword>
<feature type="chain" id="PRO_5045237057" description="Surface layer protein A domain-containing protein" evidence="1">
    <location>
        <begin position="29"/>
        <end position="158"/>
    </location>
</feature>
<comment type="caution">
    <text evidence="2">The sequence shown here is derived from an EMBL/GenBank/DDBJ whole genome shotgun (WGS) entry which is preliminary data.</text>
</comment>
<organism evidence="2 3">
    <name type="scientific">Lentilactobacillus fungorum</name>
    <dbReference type="NCBI Taxonomy" id="2201250"/>
    <lineage>
        <taxon>Bacteria</taxon>
        <taxon>Bacillati</taxon>
        <taxon>Bacillota</taxon>
        <taxon>Bacilli</taxon>
        <taxon>Lactobacillales</taxon>
        <taxon>Lactobacillaceae</taxon>
        <taxon>Lentilactobacillus</taxon>
    </lineage>
</organism>
<dbReference type="EMBL" id="BNJR01000016">
    <property type="protein sequence ID" value="GHP14461.1"/>
    <property type="molecule type" value="Genomic_DNA"/>
</dbReference>
<sequence>MKSLKLVLATVALTLGLGWGFASTPATAATELATVPKNMRGAWKEYSANGRQYYDTIHYTATTSYYYYHNKHHQLKRKLYNLATWAPTTKRVRISNPIYSAGHGRYSIWWQLHGAAGATMHPNYYRITTRNVLGHRHKVLISYSGPQFGGLYSIAIKK</sequence>
<reference evidence="2 3" key="1">
    <citation type="journal article" date="2021" name="Int. J. Syst. Evol. Microbiol.">
        <title>Lentilactobacillus fungorum sp. nov., isolated from spent mushroom substrates.</title>
        <authorList>
            <person name="Tohno M."/>
            <person name="Tanizawa Y."/>
            <person name="Kojima Y."/>
            <person name="Sakamoto M."/>
            <person name="Ohkuma M."/>
            <person name="Kobayashi H."/>
        </authorList>
    </citation>
    <scope>NUCLEOTIDE SEQUENCE [LARGE SCALE GENOMIC DNA]</scope>
    <source>
        <strain evidence="2 3">YK48G</strain>
    </source>
</reference>
<protein>
    <recommendedName>
        <fullName evidence="4">Surface layer protein A domain-containing protein</fullName>
    </recommendedName>
</protein>
<evidence type="ECO:0000256" key="1">
    <source>
        <dbReference type="SAM" id="SignalP"/>
    </source>
</evidence>
<feature type="signal peptide" evidence="1">
    <location>
        <begin position="1"/>
        <end position="28"/>
    </location>
</feature>
<evidence type="ECO:0008006" key="4">
    <source>
        <dbReference type="Google" id="ProtNLM"/>
    </source>
</evidence>